<dbReference type="GO" id="GO:0016620">
    <property type="term" value="F:oxidoreductase activity, acting on the aldehyde or oxo group of donors, NAD or NADP as acceptor"/>
    <property type="evidence" value="ECO:0007669"/>
    <property type="project" value="InterPro"/>
</dbReference>
<reference evidence="4" key="1">
    <citation type="submission" date="2020-05" db="EMBL/GenBank/DDBJ databases">
        <authorList>
            <person name="Chiriac C."/>
            <person name="Salcher M."/>
            <person name="Ghai R."/>
            <person name="Kavagutti S V."/>
        </authorList>
    </citation>
    <scope>NUCLEOTIDE SEQUENCE</scope>
</reference>
<dbReference type="EMBL" id="CAFAAQ010000296">
    <property type="protein sequence ID" value="CAB4827155.1"/>
    <property type="molecule type" value="Genomic_DNA"/>
</dbReference>
<dbReference type="PANTHER" id="PTHR42804">
    <property type="entry name" value="ALDEHYDE DEHYDROGENASE"/>
    <property type="match status" value="1"/>
</dbReference>
<dbReference type="FunFam" id="3.40.605.10:FF:000007">
    <property type="entry name" value="NAD/NADP-dependent betaine aldehyde dehydrogenase"/>
    <property type="match status" value="1"/>
</dbReference>
<sequence>MSSLTTNHRLLIDGQLRAATGGATFDNINPTTGQVAGTAPDATAADGEEALSAARRAFDETDWANDVALRVRVLRQLDDALRAHEQELTEITVTEVGAPLGSCATVQVHEPLAVVEWFANLAESYDWSTDLGVRDTMGGPARRWIEREPIGVVAAITPWNVPNHINIAKVVPALAAGCTVVLKPAPETPWTGLALGQLFAEHTDLPAGVLNVVTAADKKFGAFLTTDPRVDLISFTGSTETGRRIMAAAAENLTKVFLELGGKSVHLILEDVADMGLAAAFAAIGTGVVAGQGCALTTRVLIPQARYEEGVQQIAAMMSTITVGDPADAATVMGPLITAAQRDRVEGYVQGAVDQGATIVCGGKRPADLDSGFFYEPTLLAGVTNQMTAAQEEIFGPVLVAIPYADDDEAVAIANDSIYGLSGAIFSDDPAHALAVAKRIRTGTMSINGGVWYAPDVPFGGYKQSGLGREMGLAGFEEHLEIKSYSEPAS</sequence>
<dbReference type="Gene3D" id="3.40.309.10">
    <property type="entry name" value="Aldehyde Dehydrogenase, Chain A, domain 2"/>
    <property type="match status" value="1"/>
</dbReference>
<evidence type="ECO:0000256" key="2">
    <source>
        <dbReference type="ARBA" id="ARBA00023002"/>
    </source>
</evidence>
<protein>
    <submittedName>
        <fullName evidence="4">Unannotated protein</fullName>
    </submittedName>
</protein>
<gene>
    <name evidence="4" type="ORF">UFOPK3046_02099</name>
</gene>
<dbReference type="InterPro" id="IPR029510">
    <property type="entry name" value="Ald_DH_CS_GLU"/>
</dbReference>
<dbReference type="CDD" id="cd07089">
    <property type="entry name" value="ALDH_CddD-AldA-like"/>
    <property type="match status" value="1"/>
</dbReference>
<dbReference type="Gene3D" id="3.40.605.10">
    <property type="entry name" value="Aldehyde Dehydrogenase, Chain A, domain 1"/>
    <property type="match status" value="1"/>
</dbReference>
<evidence type="ECO:0000256" key="1">
    <source>
        <dbReference type="ARBA" id="ARBA00009986"/>
    </source>
</evidence>
<dbReference type="SUPFAM" id="SSF53720">
    <property type="entry name" value="ALDH-like"/>
    <property type="match status" value="1"/>
</dbReference>
<proteinExistence type="inferred from homology"/>
<keyword evidence="2" id="KW-0560">Oxidoreductase</keyword>
<dbReference type="InterPro" id="IPR016163">
    <property type="entry name" value="Ald_DH_C"/>
</dbReference>
<dbReference type="PANTHER" id="PTHR42804:SF1">
    <property type="entry name" value="ALDEHYDE DEHYDROGENASE-RELATED"/>
    <property type="match status" value="1"/>
</dbReference>
<name>A0A6J7A2R7_9ZZZZ</name>
<dbReference type="PROSITE" id="PS00687">
    <property type="entry name" value="ALDEHYDE_DEHYDR_GLU"/>
    <property type="match status" value="1"/>
</dbReference>
<dbReference type="InterPro" id="IPR016161">
    <property type="entry name" value="Ald_DH/histidinol_DH"/>
</dbReference>
<dbReference type="InterPro" id="IPR016162">
    <property type="entry name" value="Ald_DH_N"/>
</dbReference>
<dbReference type="AlphaFoldDB" id="A0A6J7A2R7"/>
<evidence type="ECO:0000313" key="4">
    <source>
        <dbReference type="EMBL" id="CAB4827155.1"/>
    </source>
</evidence>
<dbReference type="InterPro" id="IPR015590">
    <property type="entry name" value="Aldehyde_DH_dom"/>
</dbReference>
<accession>A0A6J7A2R7</accession>
<evidence type="ECO:0000259" key="3">
    <source>
        <dbReference type="Pfam" id="PF00171"/>
    </source>
</evidence>
<comment type="similarity">
    <text evidence="1">Belongs to the aldehyde dehydrogenase family.</text>
</comment>
<feature type="domain" description="Aldehyde dehydrogenase" evidence="3">
    <location>
        <begin position="23"/>
        <end position="484"/>
    </location>
</feature>
<organism evidence="4">
    <name type="scientific">freshwater metagenome</name>
    <dbReference type="NCBI Taxonomy" id="449393"/>
    <lineage>
        <taxon>unclassified sequences</taxon>
        <taxon>metagenomes</taxon>
        <taxon>ecological metagenomes</taxon>
    </lineage>
</organism>
<dbReference type="Pfam" id="PF00171">
    <property type="entry name" value="Aldedh"/>
    <property type="match status" value="1"/>
</dbReference>